<protein>
    <submittedName>
        <fullName evidence="6">Hemolysin A</fullName>
    </submittedName>
</protein>
<dbReference type="STRING" id="649349.Lbys_2966"/>
<dbReference type="GO" id="GO:0006629">
    <property type="term" value="P:lipid metabolic process"/>
    <property type="evidence" value="ECO:0007669"/>
    <property type="project" value="UniProtKB-KW"/>
</dbReference>
<comment type="pathway">
    <text evidence="1">Lipid metabolism.</text>
</comment>
<dbReference type="PANTHER" id="PTHR37323">
    <property type="entry name" value="GCN5-RELATED N-ACETYLTRANSFERASE"/>
    <property type="match status" value="1"/>
</dbReference>
<dbReference type="SUPFAM" id="SSF55729">
    <property type="entry name" value="Acyl-CoA N-acyltransferases (Nat)"/>
    <property type="match status" value="1"/>
</dbReference>
<evidence type="ECO:0000256" key="3">
    <source>
        <dbReference type="ARBA" id="ARBA00022679"/>
    </source>
</evidence>
<reference key="1">
    <citation type="submission" date="2010-11" db="EMBL/GenBank/DDBJ databases">
        <title>The complete genome of Leadbetterella byssophila DSM 17132.</title>
        <authorList>
            <consortium name="US DOE Joint Genome Institute (JGI-PGF)"/>
            <person name="Lucas S."/>
            <person name="Copeland A."/>
            <person name="Lapidus A."/>
            <person name="Glavina del Rio T."/>
            <person name="Dalin E."/>
            <person name="Tice H."/>
            <person name="Bruce D."/>
            <person name="Goodwin L."/>
            <person name="Pitluck S."/>
            <person name="Kyrpides N."/>
            <person name="Mavromatis K."/>
            <person name="Ivanova N."/>
            <person name="Teshima H."/>
            <person name="Brettin T."/>
            <person name="Detter J.C."/>
            <person name="Han C."/>
            <person name="Tapia R."/>
            <person name="Land M."/>
            <person name="Hauser L."/>
            <person name="Markowitz V."/>
            <person name="Cheng J.-F."/>
            <person name="Hugenholtz P."/>
            <person name="Woyke T."/>
            <person name="Wu D."/>
            <person name="Tindall B."/>
            <person name="Pomrenke H.G."/>
            <person name="Brambilla E."/>
            <person name="Klenk H.-P."/>
            <person name="Eisen J.A."/>
        </authorList>
    </citation>
    <scope>NUCLEOTIDE SEQUENCE [LARGE SCALE GENOMIC DNA]</scope>
    <source>
        <strain>DSM 17132</strain>
    </source>
</reference>
<evidence type="ECO:0000256" key="1">
    <source>
        <dbReference type="ARBA" id="ARBA00005189"/>
    </source>
</evidence>
<evidence type="ECO:0000256" key="2">
    <source>
        <dbReference type="ARBA" id="ARBA00022516"/>
    </source>
</evidence>
<dbReference type="Proteomes" id="UP000007435">
    <property type="component" value="Chromosome"/>
</dbReference>
<dbReference type="InterPro" id="IPR016181">
    <property type="entry name" value="Acyl_CoA_acyltransferase"/>
</dbReference>
<gene>
    <name evidence="6" type="ordered locus">Lbys_2966</name>
</gene>
<sequence>MQEILAPIDRDILKRELNESTFLRYTNYGNIEVHLVNHHRQPNTVMEIGRLRELTFRAAGGGTGLAVDIDENDTCVDAYDQLITWDPEEEEIVAGYRLIRGRDASVNAHGVYNLSTAHYFHFSEKFIKEYLPYTIELGRSFVQPKFQPGKDNRKGLFSLDNLWDGLGAIIVLNPDIKYLFGKVTMYPHYNKEARDLLLYFMNHYFPDPDRLVWPIRPLGFTTDLSVYDGIFHGLDYKEGYRILNSKIRALGENIPPLINTYMGLSSTMKSFGTAENDDFGDVEETGILITISDIFDNKKERHVSSFERDRHYGKPKVKNK</sequence>
<dbReference type="KEGG" id="lby:Lbys_2966"/>
<keyword evidence="5" id="KW-0012">Acyltransferase</keyword>
<dbReference type="Pfam" id="PF13444">
    <property type="entry name" value="Acetyltransf_5"/>
    <property type="match status" value="1"/>
</dbReference>
<dbReference type="AlphaFoldDB" id="E4RT90"/>
<dbReference type="GO" id="GO:0016746">
    <property type="term" value="F:acyltransferase activity"/>
    <property type="evidence" value="ECO:0007669"/>
    <property type="project" value="UniProtKB-KW"/>
</dbReference>
<keyword evidence="4" id="KW-0443">Lipid metabolism</keyword>
<dbReference type="EMBL" id="CP002305">
    <property type="protein sequence ID" value="ADQ18628.1"/>
    <property type="molecule type" value="Genomic_DNA"/>
</dbReference>
<evidence type="ECO:0000256" key="5">
    <source>
        <dbReference type="ARBA" id="ARBA00023315"/>
    </source>
</evidence>
<keyword evidence="2" id="KW-0444">Lipid biosynthesis</keyword>
<proteinExistence type="predicted"/>
<dbReference type="HOGENOM" id="CLU_033329_0_0_10"/>
<dbReference type="InterPro" id="IPR052351">
    <property type="entry name" value="Ornithine_N-alpha-AT"/>
</dbReference>
<dbReference type="OrthoDB" id="1113830at2"/>
<keyword evidence="3" id="KW-0808">Transferase</keyword>
<keyword evidence="7" id="KW-1185">Reference proteome</keyword>
<dbReference type="eggNOG" id="COG3176">
    <property type="taxonomic scope" value="Bacteria"/>
</dbReference>
<name>E4RT90_LEAB4</name>
<organism evidence="6 7">
    <name type="scientific">Leadbetterella byssophila (strain DSM 17132 / JCM 16389 / KACC 11308 / NBRC 106382 / 4M15)</name>
    <dbReference type="NCBI Taxonomy" id="649349"/>
    <lineage>
        <taxon>Bacteria</taxon>
        <taxon>Pseudomonadati</taxon>
        <taxon>Bacteroidota</taxon>
        <taxon>Cytophagia</taxon>
        <taxon>Cytophagales</taxon>
        <taxon>Leadbetterellaceae</taxon>
        <taxon>Leadbetterella</taxon>
    </lineage>
</organism>
<reference evidence="6 7" key="2">
    <citation type="journal article" date="2011" name="Stand. Genomic Sci.">
        <title>Complete genome sequence of Leadbetterella byssophila type strain (4M15).</title>
        <authorList>
            <person name="Abt B."/>
            <person name="Teshima H."/>
            <person name="Lucas S."/>
            <person name="Lapidus A."/>
            <person name="Del Rio T.G."/>
            <person name="Nolan M."/>
            <person name="Tice H."/>
            <person name="Cheng J.F."/>
            <person name="Pitluck S."/>
            <person name="Liolios K."/>
            <person name="Pagani I."/>
            <person name="Ivanova N."/>
            <person name="Mavromatis K."/>
            <person name="Pati A."/>
            <person name="Tapia R."/>
            <person name="Han C."/>
            <person name="Goodwin L."/>
            <person name="Chen A."/>
            <person name="Palaniappan K."/>
            <person name="Land M."/>
            <person name="Hauser L."/>
            <person name="Chang Y.J."/>
            <person name="Jeffries C.D."/>
            <person name="Rohde M."/>
            <person name="Goker M."/>
            <person name="Tindall B.J."/>
            <person name="Detter J.C."/>
            <person name="Woyke T."/>
            <person name="Bristow J."/>
            <person name="Eisen J.A."/>
            <person name="Markowitz V."/>
            <person name="Hugenholtz P."/>
            <person name="Klenk H.P."/>
            <person name="Kyrpides N.C."/>
        </authorList>
    </citation>
    <scope>NUCLEOTIDE SEQUENCE [LARGE SCALE GENOMIC DNA]</scope>
    <source>
        <strain evidence="7">DSM 17132 / JCM 16389 / KACC 11308 / NBRC 106382 / 4M15</strain>
    </source>
</reference>
<dbReference type="RefSeq" id="WP_013409660.1">
    <property type="nucleotide sequence ID" value="NC_014655.1"/>
</dbReference>
<evidence type="ECO:0000313" key="7">
    <source>
        <dbReference type="Proteomes" id="UP000007435"/>
    </source>
</evidence>
<evidence type="ECO:0000256" key="4">
    <source>
        <dbReference type="ARBA" id="ARBA00023098"/>
    </source>
</evidence>
<evidence type="ECO:0000313" key="6">
    <source>
        <dbReference type="EMBL" id="ADQ18628.1"/>
    </source>
</evidence>
<dbReference type="PANTHER" id="PTHR37323:SF1">
    <property type="entry name" value="L-ORNITHINE N(ALPHA)-ACYLTRANSFERASE"/>
    <property type="match status" value="1"/>
</dbReference>
<accession>E4RT90</accession>